<sequence length="502" mass="57346">MCKSAVFAIVHSLGFDWVVLLLLFELSSPTDVRANRKALAVCSNSYINFTKRVFAIHTQLNTLLFFLFLQNRLQIFSSLLDNLIPALPLNSPHQEALSSFLLLPECCAALEAQKMQHLAIPFAKAVKGLSKRSLDILEKCWSFLPASHLDRIVQMLKKVVLSQLPCYSYYPACQVLLPLLEVLKKLYKVGNILLSGLVNVLFLFSVLSFVRSIWLIFIFVLQIEFEGEMPGHETGGVLFEFFSYVFEEMVQPDYGMFMCCEQNSPIWFPSRVSISGRGPGPNKHLVTAYVPFPLAAFKKLLGKKPTLDDLKELSPVLGRLSLLTLGYSIHLNLQRPKEFVNKYVDYVFNKSVEGIFQEFKRGFYKVLDERMVAFFEPQELMDVAIGNANYDWELYEKNTVYWGIYSETHPTVRMFWKVFHELTLADKKGFLLFVLGSDRVPVVGMDSLKLTIHSHKSLSEEHIPEAQICFHLLLLPPYSTTGKLKEKLLQAIENNRGFGKQL</sequence>
<dbReference type="InterPro" id="IPR035983">
    <property type="entry name" value="Hect_E3_ubiquitin_ligase"/>
</dbReference>
<feature type="domain" description="HECT" evidence="6">
    <location>
        <begin position="221"/>
        <end position="501"/>
    </location>
</feature>
<dbReference type="FunFam" id="3.30.2410.10:FF:000003">
    <property type="entry name" value="probable E3 ubiquitin-protein ligase HERC4 isoform X1"/>
    <property type="match status" value="1"/>
</dbReference>
<keyword evidence="5" id="KW-0472">Membrane</keyword>
<keyword evidence="5" id="KW-1133">Transmembrane helix</keyword>
<organism evidence="7 8">
    <name type="scientific">Podarcis muralis</name>
    <name type="common">Wall lizard</name>
    <name type="synonym">Lacerta muralis</name>
    <dbReference type="NCBI Taxonomy" id="64176"/>
    <lineage>
        <taxon>Eukaryota</taxon>
        <taxon>Metazoa</taxon>
        <taxon>Chordata</taxon>
        <taxon>Craniata</taxon>
        <taxon>Vertebrata</taxon>
        <taxon>Euteleostomi</taxon>
        <taxon>Lepidosauria</taxon>
        <taxon>Squamata</taxon>
        <taxon>Bifurcata</taxon>
        <taxon>Unidentata</taxon>
        <taxon>Episquamata</taxon>
        <taxon>Laterata</taxon>
        <taxon>Lacertibaenia</taxon>
        <taxon>Lacertidae</taxon>
        <taxon>Podarcis</taxon>
    </lineage>
</organism>
<dbReference type="Gene3D" id="3.90.1750.10">
    <property type="entry name" value="Hect, E3 ligase catalytic domains"/>
    <property type="match status" value="2"/>
</dbReference>
<dbReference type="Ensembl" id="ENSPMRT00000033125.1">
    <property type="protein sequence ID" value="ENSPMRP00000031226.1"/>
    <property type="gene ID" value="ENSPMRG00000020221.1"/>
</dbReference>
<dbReference type="GO" id="GO:0005737">
    <property type="term" value="C:cytoplasm"/>
    <property type="evidence" value="ECO:0007669"/>
    <property type="project" value="TreeGrafter"/>
</dbReference>
<evidence type="ECO:0000313" key="8">
    <source>
        <dbReference type="Proteomes" id="UP000472272"/>
    </source>
</evidence>
<dbReference type="InterPro" id="IPR000569">
    <property type="entry name" value="HECT_dom"/>
</dbReference>
<dbReference type="Pfam" id="PF00632">
    <property type="entry name" value="HECT"/>
    <property type="match status" value="1"/>
</dbReference>
<evidence type="ECO:0000256" key="5">
    <source>
        <dbReference type="SAM" id="Phobius"/>
    </source>
</evidence>
<keyword evidence="3 4" id="KW-0833">Ubl conjugation pathway</keyword>
<protein>
    <recommendedName>
        <fullName evidence="6">HECT domain-containing protein</fullName>
    </recommendedName>
</protein>
<keyword evidence="2" id="KW-0677">Repeat</keyword>
<evidence type="ECO:0000256" key="2">
    <source>
        <dbReference type="ARBA" id="ARBA00022737"/>
    </source>
</evidence>
<evidence type="ECO:0000313" key="7">
    <source>
        <dbReference type="Ensembl" id="ENSPMRP00000031226.1"/>
    </source>
</evidence>
<reference evidence="7" key="2">
    <citation type="submission" date="2025-08" db="UniProtKB">
        <authorList>
            <consortium name="Ensembl"/>
        </authorList>
    </citation>
    <scope>IDENTIFICATION</scope>
</reference>
<dbReference type="SUPFAM" id="SSF56204">
    <property type="entry name" value="Hect, E3 ligase catalytic domain"/>
    <property type="match status" value="1"/>
</dbReference>
<dbReference type="Gene3D" id="3.30.2410.10">
    <property type="entry name" value="Hect, E3 ligase catalytic domain"/>
    <property type="match status" value="1"/>
</dbReference>
<dbReference type="AlphaFoldDB" id="A0A670K372"/>
<dbReference type="SMART" id="SM00119">
    <property type="entry name" value="HECTc"/>
    <property type="match status" value="1"/>
</dbReference>
<keyword evidence="5" id="KW-0812">Transmembrane</keyword>
<feature type="transmembrane region" description="Helical" evidence="5">
    <location>
        <begin position="192"/>
        <end position="221"/>
    </location>
</feature>
<dbReference type="InterPro" id="IPR051709">
    <property type="entry name" value="Ub-ligase/GTPase-reg"/>
</dbReference>
<accession>A0A670K372</accession>
<name>A0A670K372_PODMU</name>
<dbReference type="GO" id="GO:0061630">
    <property type="term" value="F:ubiquitin protein ligase activity"/>
    <property type="evidence" value="ECO:0007669"/>
    <property type="project" value="TreeGrafter"/>
</dbReference>
<proteinExistence type="predicted"/>
<dbReference type="PANTHER" id="PTHR45622:SF11">
    <property type="entry name" value="E3 UBIQUITIN-PROTEIN LIGASE HERC6-RELATED"/>
    <property type="match status" value="1"/>
</dbReference>
<dbReference type="PROSITE" id="PS50237">
    <property type="entry name" value="HECT"/>
    <property type="match status" value="1"/>
</dbReference>
<reference evidence="7 8" key="1">
    <citation type="journal article" date="2019" name="Proc. Natl. Acad. Sci. U.S.A.">
        <title>Regulatory changes in pterin and carotenoid genes underlie balanced color polymorphisms in the wall lizard.</title>
        <authorList>
            <person name="Andrade P."/>
            <person name="Pinho C."/>
            <person name="Perez I de Lanuza G."/>
            <person name="Afonso S."/>
            <person name="Brejcha J."/>
            <person name="Rubin C.J."/>
            <person name="Wallerman O."/>
            <person name="Pereira P."/>
            <person name="Sabatino S.J."/>
            <person name="Bellati A."/>
            <person name="Pellitteri-Rosa D."/>
            <person name="Bosakova Z."/>
            <person name="Bunikis I."/>
            <person name="Carretero M.A."/>
            <person name="Feiner N."/>
            <person name="Marsik P."/>
            <person name="Pauperio F."/>
            <person name="Salvi D."/>
            <person name="Soler L."/>
            <person name="While G.M."/>
            <person name="Uller T."/>
            <person name="Font E."/>
            <person name="Andersson L."/>
            <person name="Carneiro M."/>
        </authorList>
    </citation>
    <scope>NUCLEOTIDE SEQUENCE</scope>
</reference>
<keyword evidence="8" id="KW-1185">Reference proteome</keyword>
<feature type="transmembrane region" description="Helical" evidence="5">
    <location>
        <begin position="6"/>
        <end position="26"/>
    </location>
</feature>
<dbReference type="GeneTree" id="ENSGT00940000163989"/>
<dbReference type="GO" id="GO:0016567">
    <property type="term" value="P:protein ubiquitination"/>
    <property type="evidence" value="ECO:0007669"/>
    <property type="project" value="TreeGrafter"/>
</dbReference>
<keyword evidence="1" id="KW-0808">Transferase</keyword>
<feature type="active site" description="Glycyl thioester intermediate" evidence="4">
    <location>
        <position position="469"/>
    </location>
</feature>
<evidence type="ECO:0000256" key="3">
    <source>
        <dbReference type="ARBA" id="ARBA00022786"/>
    </source>
</evidence>
<dbReference type="GO" id="GO:0006511">
    <property type="term" value="P:ubiquitin-dependent protein catabolic process"/>
    <property type="evidence" value="ECO:0007669"/>
    <property type="project" value="TreeGrafter"/>
</dbReference>
<evidence type="ECO:0000259" key="6">
    <source>
        <dbReference type="PROSITE" id="PS50237"/>
    </source>
</evidence>
<dbReference type="PANTHER" id="PTHR45622">
    <property type="entry name" value="UBIQUITIN-PROTEIN LIGASE E3A-RELATED"/>
    <property type="match status" value="1"/>
</dbReference>
<evidence type="ECO:0000256" key="1">
    <source>
        <dbReference type="ARBA" id="ARBA00022679"/>
    </source>
</evidence>
<dbReference type="Proteomes" id="UP000472272">
    <property type="component" value="Chromosome 9"/>
</dbReference>
<evidence type="ECO:0000256" key="4">
    <source>
        <dbReference type="PROSITE-ProRule" id="PRU00104"/>
    </source>
</evidence>
<dbReference type="Gene3D" id="3.30.2160.10">
    <property type="entry name" value="Hect, E3 ligase catalytic domain"/>
    <property type="match status" value="2"/>
</dbReference>
<reference evidence="7" key="3">
    <citation type="submission" date="2025-09" db="UniProtKB">
        <authorList>
            <consortium name="Ensembl"/>
        </authorList>
    </citation>
    <scope>IDENTIFICATION</scope>
</reference>